<name>A0A146G657_TERSA</name>
<dbReference type="InterPro" id="IPR045584">
    <property type="entry name" value="Pilin-like"/>
</dbReference>
<dbReference type="Proteomes" id="UP000076023">
    <property type="component" value="Unassembled WGS sequence"/>
</dbReference>
<organism evidence="1 2">
    <name type="scientific">Terrimicrobium sacchariphilum</name>
    <dbReference type="NCBI Taxonomy" id="690879"/>
    <lineage>
        <taxon>Bacteria</taxon>
        <taxon>Pseudomonadati</taxon>
        <taxon>Verrucomicrobiota</taxon>
        <taxon>Terrimicrobiia</taxon>
        <taxon>Terrimicrobiales</taxon>
        <taxon>Terrimicrobiaceae</taxon>
        <taxon>Terrimicrobium</taxon>
    </lineage>
</organism>
<comment type="caution">
    <text evidence="1">The sequence shown here is derived from an EMBL/GenBank/DDBJ whole genome shotgun (WGS) entry which is preliminary data.</text>
</comment>
<protein>
    <recommendedName>
        <fullName evidence="3">Prepilin-type N-terminal cleavage/methylation domain-containing protein</fullName>
    </recommendedName>
</protein>
<reference evidence="2" key="1">
    <citation type="journal article" date="2017" name="Genome Announc.">
        <title>Draft Genome Sequence of Terrimicrobium sacchariphilum NM-5T, a Facultative Anaerobic Soil Bacterium of the Class Spartobacteria.</title>
        <authorList>
            <person name="Qiu Y.L."/>
            <person name="Tourlousse D.M."/>
            <person name="Matsuura N."/>
            <person name="Ohashi A."/>
            <person name="Sekiguchi Y."/>
        </authorList>
    </citation>
    <scope>NUCLEOTIDE SEQUENCE [LARGE SCALE GENOMIC DNA]</scope>
    <source>
        <strain evidence="2">NM-5</strain>
    </source>
</reference>
<dbReference type="SUPFAM" id="SSF54523">
    <property type="entry name" value="Pili subunits"/>
    <property type="match status" value="1"/>
</dbReference>
<keyword evidence="2" id="KW-1185">Reference proteome</keyword>
<dbReference type="Gene3D" id="3.30.700.10">
    <property type="entry name" value="Glycoprotein, Type 4 Pilin"/>
    <property type="match status" value="1"/>
</dbReference>
<dbReference type="EMBL" id="BDCO01000002">
    <property type="protein sequence ID" value="GAT32206.1"/>
    <property type="molecule type" value="Genomic_DNA"/>
</dbReference>
<evidence type="ECO:0008006" key="3">
    <source>
        <dbReference type="Google" id="ProtNLM"/>
    </source>
</evidence>
<dbReference type="AlphaFoldDB" id="A0A146G657"/>
<dbReference type="PANTHER" id="PTHR30093">
    <property type="entry name" value="GENERAL SECRETION PATHWAY PROTEIN G"/>
    <property type="match status" value="1"/>
</dbReference>
<accession>A0A146G657</accession>
<sequence length="202" mass="22064">MIEVIVTTAIICILAALLFPVVKNTMATMNRSSCLAQMAAYGKAIQLYAADNNQSLPGPIYREMAGVYGSWAPTRISSFIAPYLSLPQTTTLAYSKKLQCPAFLRVYKADPQAWGAYSYVLNKQVSLNGAALNPWGNPSGNTSWGRVAPATFPELAALDDGLSKTWMMQDFDGPDAAVASPVHRDFRNRMFFDLHAESVSSR</sequence>
<dbReference type="STRING" id="690879.TSACC_2604"/>
<dbReference type="InParanoid" id="A0A146G657"/>
<proteinExistence type="predicted"/>
<gene>
    <name evidence="1" type="ORF">TSACC_2604</name>
</gene>
<evidence type="ECO:0000313" key="2">
    <source>
        <dbReference type="Proteomes" id="UP000076023"/>
    </source>
</evidence>
<evidence type="ECO:0000313" key="1">
    <source>
        <dbReference type="EMBL" id="GAT32206.1"/>
    </source>
</evidence>